<dbReference type="SUPFAM" id="SSF54427">
    <property type="entry name" value="NTF2-like"/>
    <property type="match status" value="1"/>
</dbReference>
<dbReference type="Gene3D" id="3.10.450.50">
    <property type="match status" value="1"/>
</dbReference>
<dbReference type="EMBL" id="JARULZ010000002">
    <property type="protein sequence ID" value="MEH0638391.1"/>
    <property type="molecule type" value="Genomic_DNA"/>
</dbReference>
<sequence>MHRIVAEGEFVLTQSEGEFGVPVAYYDLFRVADGKIVEHGDVIAPIADELPHANGLF</sequence>
<accession>A0ABU8AYI0</accession>
<keyword evidence="2" id="KW-1185">Reference proteome</keyword>
<name>A0ABU8AYI0_9ACTN</name>
<organism evidence="1 2">
    <name type="scientific">Streptomyces bottropensis</name>
    <dbReference type="NCBI Taxonomy" id="42235"/>
    <lineage>
        <taxon>Bacteria</taxon>
        <taxon>Bacillati</taxon>
        <taxon>Actinomycetota</taxon>
        <taxon>Actinomycetes</taxon>
        <taxon>Kitasatosporales</taxon>
        <taxon>Streptomycetaceae</taxon>
        <taxon>Streptomyces</taxon>
    </lineage>
</organism>
<gene>
    <name evidence="1" type="ORF">QBA35_34715</name>
</gene>
<evidence type="ECO:0000313" key="2">
    <source>
        <dbReference type="Proteomes" id="UP001310290"/>
    </source>
</evidence>
<evidence type="ECO:0000313" key="1">
    <source>
        <dbReference type="EMBL" id="MEH0638391.1"/>
    </source>
</evidence>
<dbReference type="InterPro" id="IPR032710">
    <property type="entry name" value="NTF2-like_dom_sf"/>
</dbReference>
<comment type="caution">
    <text evidence="1">The sequence shown here is derived from an EMBL/GenBank/DDBJ whole genome shotgun (WGS) entry which is preliminary data.</text>
</comment>
<proteinExistence type="predicted"/>
<protein>
    <submittedName>
        <fullName evidence="1">Uncharacterized protein</fullName>
    </submittedName>
</protein>
<reference evidence="1" key="1">
    <citation type="submission" date="2023-04" db="EMBL/GenBank/DDBJ databases">
        <title>Genomic diversity of scab-causing Streptomyces spp. in the province of Quebec, Canada.</title>
        <authorList>
            <person name="Biessy A."/>
            <person name="Cadieux M."/>
            <person name="Ciotola M."/>
            <person name="Filion M."/>
        </authorList>
    </citation>
    <scope>NUCLEOTIDE SEQUENCE</scope>
    <source>
        <strain evidence="1">B21-115</strain>
    </source>
</reference>
<dbReference type="Proteomes" id="UP001310290">
    <property type="component" value="Unassembled WGS sequence"/>
</dbReference>
<dbReference type="RefSeq" id="WP_334661046.1">
    <property type="nucleotide sequence ID" value="NZ_JARULZ010000002.1"/>
</dbReference>